<keyword evidence="2" id="KW-0229">DNA integration</keyword>
<keyword evidence="4" id="KW-0233">DNA recombination</keyword>
<dbReference type="PROSITE" id="PS51900">
    <property type="entry name" value="CB"/>
    <property type="match status" value="1"/>
</dbReference>
<dbReference type="InterPro" id="IPR044068">
    <property type="entry name" value="CB"/>
</dbReference>
<feature type="domain" description="Core-binding (CB)" evidence="8">
    <location>
        <begin position="110"/>
        <end position="199"/>
    </location>
</feature>
<evidence type="ECO:0000256" key="1">
    <source>
        <dbReference type="ARBA" id="ARBA00008857"/>
    </source>
</evidence>
<dbReference type="InterPro" id="IPR010998">
    <property type="entry name" value="Integrase_recombinase_N"/>
</dbReference>
<dbReference type="GO" id="GO:0003677">
    <property type="term" value="F:DNA binding"/>
    <property type="evidence" value="ECO:0007669"/>
    <property type="project" value="UniProtKB-UniRule"/>
</dbReference>
<keyword evidence="3 5" id="KW-0238">DNA-binding</keyword>
<dbReference type="PANTHER" id="PTHR30629">
    <property type="entry name" value="PROPHAGE INTEGRASE"/>
    <property type="match status" value="1"/>
</dbReference>
<dbReference type="InterPro" id="IPR025166">
    <property type="entry name" value="Integrase_DNA_bind_dom"/>
</dbReference>
<evidence type="ECO:0000256" key="5">
    <source>
        <dbReference type="PROSITE-ProRule" id="PRU01248"/>
    </source>
</evidence>
<organism evidence="9 10">
    <name type="scientific">Candidatus Obscuribacter phosphatis</name>
    <dbReference type="NCBI Taxonomy" id="1906157"/>
    <lineage>
        <taxon>Bacteria</taxon>
        <taxon>Bacillati</taxon>
        <taxon>Candidatus Melainabacteria</taxon>
        <taxon>Candidatus Obscuribacterales</taxon>
        <taxon>Candidatus Obscuribacteraceae</taxon>
        <taxon>Candidatus Obscuribacter</taxon>
    </lineage>
</organism>
<comment type="similarity">
    <text evidence="1">Belongs to the 'phage' integrase family.</text>
</comment>
<dbReference type="Gene3D" id="1.10.443.10">
    <property type="entry name" value="Intergrase catalytic core"/>
    <property type="match status" value="1"/>
</dbReference>
<dbReference type="InterPro" id="IPR050808">
    <property type="entry name" value="Phage_Integrase"/>
</dbReference>
<sequence>MNDFSSGQQSPGQQNRIRLNKTSVEALPNQESGQKLYRDADLPGFGLRVTASSKTYICEYWLAEKKKSVRFTLGKHGKITAEEARKKARQLLGYSAEGLDANEKKRSVKADQTTLNEVWLQYKEVRELRPKTVKVYESALRRGLSDWLDLPICRITRPMIKARQRELGKAVGPRSNPEGATENSNQIMRVLRSMLIFARDEYVTEDKRELRLPDGFATGFPKAYAKKRRHRRIEDGDLASWYKAVMQLQSDSVRDMLLVCLFTGMRRGEASNLTWDKINLKGGFIQLRPADTKNNEPHRVYLSNFLVNLFEEKELYRDDLNPFVFPSRVPGKPIGEPKASINKVTKATKIEFSTHDLRRTYLSIAQSIEAPYAVSKILANHKRGSDITESYITVSPEKLRHYQQKITDRLASLMGIALSNEAE</sequence>
<protein>
    <submittedName>
        <fullName evidence="9">Site-specific integrase</fullName>
    </submittedName>
</protein>
<dbReference type="PANTHER" id="PTHR30629:SF2">
    <property type="entry name" value="PROPHAGE INTEGRASE INTS-RELATED"/>
    <property type="match status" value="1"/>
</dbReference>
<evidence type="ECO:0000256" key="4">
    <source>
        <dbReference type="ARBA" id="ARBA00023172"/>
    </source>
</evidence>
<reference evidence="9" key="1">
    <citation type="submission" date="2021-02" db="EMBL/GenBank/DDBJ databases">
        <title>Genome-Resolved Metagenomics of a Microbial Community Performing Photosynthetic Biological Nutrient Removal.</title>
        <authorList>
            <person name="Mcdaniel E.A."/>
        </authorList>
    </citation>
    <scope>NUCLEOTIDE SEQUENCE</scope>
    <source>
        <strain evidence="9">UWPOB_OBS1</strain>
    </source>
</reference>
<evidence type="ECO:0000259" key="7">
    <source>
        <dbReference type="PROSITE" id="PS51898"/>
    </source>
</evidence>
<feature type="region of interest" description="Disordered" evidence="6">
    <location>
        <begin position="1"/>
        <end position="21"/>
    </location>
</feature>
<evidence type="ECO:0000313" key="10">
    <source>
        <dbReference type="Proteomes" id="UP000664277"/>
    </source>
</evidence>
<dbReference type="GO" id="GO:0006310">
    <property type="term" value="P:DNA recombination"/>
    <property type="evidence" value="ECO:0007669"/>
    <property type="project" value="UniProtKB-KW"/>
</dbReference>
<gene>
    <name evidence="9" type="ORF">J0M35_12030</name>
</gene>
<dbReference type="EMBL" id="JAFLCK010000016">
    <property type="protein sequence ID" value="MBN8661086.1"/>
    <property type="molecule type" value="Genomic_DNA"/>
</dbReference>
<accession>A0A8J7TMJ3</accession>
<evidence type="ECO:0000313" key="9">
    <source>
        <dbReference type="EMBL" id="MBN8661086.1"/>
    </source>
</evidence>
<evidence type="ECO:0000256" key="6">
    <source>
        <dbReference type="SAM" id="MobiDB-lite"/>
    </source>
</evidence>
<dbReference type="InterPro" id="IPR013762">
    <property type="entry name" value="Integrase-like_cat_sf"/>
</dbReference>
<dbReference type="Pfam" id="PF13356">
    <property type="entry name" value="Arm-DNA-bind_3"/>
    <property type="match status" value="1"/>
</dbReference>
<evidence type="ECO:0000256" key="3">
    <source>
        <dbReference type="ARBA" id="ARBA00023125"/>
    </source>
</evidence>
<dbReference type="Gene3D" id="3.30.160.390">
    <property type="entry name" value="Integrase, DNA-binding domain"/>
    <property type="match status" value="1"/>
</dbReference>
<dbReference type="Pfam" id="PF00589">
    <property type="entry name" value="Phage_integrase"/>
    <property type="match status" value="1"/>
</dbReference>
<name>A0A8J7TMJ3_9BACT</name>
<dbReference type="Gene3D" id="1.10.150.130">
    <property type="match status" value="1"/>
</dbReference>
<dbReference type="InterPro" id="IPR002104">
    <property type="entry name" value="Integrase_catalytic"/>
</dbReference>
<dbReference type="Proteomes" id="UP000664277">
    <property type="component" value="Unassembled WGS sequence"/>
</dbReference>
<dbReference type="PROSITE" id="PS51898">
    <property type="entry name" value="TYR_RECOMBINASE"/>
    <property type="match status" value="1"/>
</dbReference>
<dbReference type="InterPro" id="IPR038488">
    <property type="entry name" value="Integrase_DNA-bd_sf"/>
</dbReference>
<evidence type="ECO:0000256" key="2">
    <source>
        <dbReference type="ARBA" id="ARBA00022908"/>
    </source>
</evidence>
<comment type="caution">
    <text evidence="9">The sequence shown here is derived from an EMBL/GenBank/DDBJ whole genome shotgun (WGS) entry which is preliminary data.</text>
</comment>
<feature type="domain" description="Tyr recombinase" evidence="7">
    <location>
        <begin position="229"/>
        <end position="404"/>
    </location>
</feature>
<dbReference type="CDD" id="cd00796">
    <property type="entry name" value="INT_Rci_Hp1_C"/>
    <property type="match status" value="1"/>
</dbReference>
<dbReference type="GO" id="GO:0015074">
    <property type="term" value="P:DNA integration"/>
    <property type="evidence" value="ECO:0007669"/>
    <property type="project" value="UniProtKB-KW"/>
</dbReference>
<dbReference type="AlphaFoldDB" id="A0A8J7TMJ3"/>
<proteinExistence type="inferred from homology"/>
<evidence type="ECO:0000259" key="8">
    <source>
        <dbReference type="PROSITE" id="PS51900"/>
    </source>
</evidence>
<dbReference type="SUPFAM" id="SSF56349">
    <property type="entry name" value="DNA breaking-rejoining enzymes"/>
    <property type="match status" value="1"/>
</dbReference>
<dbReference type="InterPro" id="IPR011010">
    <property type="entry name" value="DNA_brk_join_enz"/>
</dbReference>